<accession>A0A412H1F5</accession>
<dbReference type="Proteomes" id="UP000285750">
    <property type="component" value="Unassembled WGS sequence"/>
</dbReference>
<name>A0A412H1F5_9BACT</name>
<comment type="caution">
    <text evidence="1">The sequence shown here is derived from an EMBL/GenBank/DDBJ whole genome shotgun (WGS) entry which is preliminary data.</text>
</comment>
<proteinExistence type="predicted"/>
<evidence type="ECO:0000313" key="1">
    <source>
        <dbReference type="EMBL" id="RGS02204.1"/>
    </source>
</evidence>
<reference evidence="1 2" key="1">
    <citation type="submission" date="2018-08" db="EMBL/GenBank/DDBJ databases">
        <title>A genome reference for cultivated species of the human gut microbiota.</title>
        <authorList>
            <person name="Zou Y."/>
            <person name="Xue W."/>
            <person name="Luo G."/>
        </authorList>
    </citation>
    <scope>NUCLEOTIDE SEQUENCE [LARGE SCALE GENOMIC DNA]</scope>
    <source>
        <strain evidence="1 2">AF24-16AC</strain>
    </source>
</reference>
<dbReference type="EMBL" id="QRUY01000058">
    <property type="protein sequence ID" value="RGS02204.1"/>
    <property type="molecule type" value="Genomic_DNA"/>
</dbReference>
<sequence>MEQSSNYYLYLDECGDQNLANFDPSFPIFTLCGVIVSEEKLHELERQINDLKQRIWNSTHIILHSRDIRKCQNGFEKLFDLSVKEDFYVSVNQILGQDMYVIICCGILKELYIRQYGKMNDVYGLSLSFIMERTIFYLDDLKDNNIFLTTIIERRGKKEDKALFDYYNRILDTGTYWVKSERIKKYFKRFEMKWKKENIVGLQIADLIAYPMTRHILNNEGVNYAYDVIKGNIYQKDGKLYGLKVFPLK</sequence>
<gene>
    <name evidence="1" type="ORF">DWY14_16435</name>
</gene>
<protein>
    <submittedName>
        <fullName evidence="1">DUF3800 domain-containing protein</fullName>
    </submittedName>
</protein>
<evidence type="ECO:0000313" key="2">
    <source>
        <dbReference type="Proteomes" id="UP000285750"/>
    </source>
</evidence>
<dbReference type="RefSeq" id="WP_118432422.1">
    <property type="nucleotide sequence ID" value="NZ_DAWBWP010000139.1"/>
</dbReference>
<dbReference type="Pfam" id="PF12686">
    <property type="entry name" value="DUF3800"/>
    <property type="match status" value="1"/>
</dbReference>
<dbReference type="AlphaFoldDB" id="A0A412H1F5"/>
<organism evidence="1 2">
    <name type="scientific">Phocaeicola plebeius</name>
    <dbReference type="NCBI Taxonomy" id="310297"/>
    <lineage>
        <taxon>Bacteria</taxon>
        <taxon>Pseudomonadati</taxon>
        <taxon>Bacteroidota</taxon>
        <taxon>Bacteroidia</taxon>
        <taxon>Bacteroidales</taxon>
        <taxon>Bacteroidaceae</taxon>
        <taxon>Phocaeicola</taxon>
    </lineage>
</organism>
<dbReference type="InterPro" id="IPR024524">
    <property type="entry name" value="DUF3800"/>
</dbReference>